<reference evidence="4" key="1">
    <citation type="journal article" date="2019" name="Int. J. Syst. Evol. Microbiol.">
        <title>The Global Catalogue of Microorganisms (GCM) 10K type strain sequencing project: providing services to taxonomists for standard genome sequencing and annotation.</title>
        <authorList>
            <consortium name="The Broad Institute Genomics Platform"/>
            <consortium name="The Broad Institute Genome Sequencing Center for Infectious Disease"/>
            <person name="Wu L."/>
            <person name="Ma J."/>
        </authorList>
    </citation>
    <scope>NUCLEOTIDE SEQUENCE [LARGE SCALE GENOMIC DNA]</scope>
    <source>
        <strain evidence="4">KCTC 52039</strain>
    </source>
</reference>
<dbReference type="SUPFAM" id="SSF50475">
    <property type="entry name" value="FMN-binding split barrel"/>
    <property type="match status" value="1"/>
</dbReference>
<keyword evidence="4" id="KW-1185">Reference proteome</keyword>
<protein>
    <submittedName>
        <fullName evidence="3">Pyridoxamine 5'-phosphate oxidase family protein</fullName>
    </submittedName>
</protein>
<dbReference type="InterPro" id="IPR011576">
    <property type="entry name" value="Pyridox_Oxase_N"/>
</dbReference>
<comment type="caution">
    <text evidence="3">The sequence shown here is derived from an EMBL/GenBank/DDBJ whole genome shotgun (WGS) entry which is preliminary data.</text>
</comment>
<evidence type="ECO:0000313" key="4">
    <source>
        <dbReference type="Proteomes" id="UP001595547"/>
    </source>
</evidence>
<accession>A0ABV7J5X6</accession>
<dbReference type="Pfam" id="PF01243">
    <property type="entry name" value="PNPOx_N"/>
    <property type="match status" value="1"/>
</dbReference>
<feature type="domain" description="Pyridoxamine 5'-phosphate oxidase N-terminal" evidence="2">
    <location>
        <begin position="45"/>
        <end position="167"/>
    </location>
</feature>
<dbReference type="RefSeq" id="WP_380073127.1">
    <property type="nucleotide sequence ID" value="NZ_JBHRTO010000001.1"/>
</dbReference>
<gene>
    <name evidence="3" type="ORF">ACFOGH_11050</name>
</gene>
<feature type="region of interest" description="Disordered" evidence="1">
    <location>
        <begin position="5"/>
        <end position="31"/>
    </location>
</feature>
<dbReference type="PANTHER" id="PTHR42815:SF2">
    <property type="entry name" value="FAD-BINDING, PUTATIVE (AFU_ORTHOLOGUE AFUA_6G07600)-RELATED"/>
    <property type="match status" value="1"/>
</dbReference>
<evidence type="ECO:0000256" key="1">
    <source>
        <dbReference type="SAM" id="MobiDB-lite"/>
    </source>
</evidence>
<evidence type="ECO:0000313" key="3">
    <source>
        <dbReference type="EMBL" id="MFC3181528.1"/>
    </source>
</evidence>
<dbReference type="Gene3D" id="2.30.110.10">
    <property type="entry name" value="Electron Transport, Fmn-binding Protein, Chain A"/>
    <property type="match status" value="1"/>
</dbReference>
<proteinExistence type="predicted"/>
<dbReference type="Proteomes" id="UP001595547">
    <property type="component" value="Unassembled WGS sequence"/>
</dbReference>
<evidence type="ECO:0000259" key="2">
    <source>
        <dbReference type="Pfam" id="PF01243"/>
    </source>
</evidence>
<dbReference type="InterPro" id="IPR012349">
    <property type="entry name" value="Split_barrel_FMN-bd"/>
</dbReference>
<name>A0ABV7J5X6_9RHOB</name>
<sequence>MCAARNWAAQKSGSGNKCLGDRETRKGSRRAYAQQEDAGAWEHEITEALLDFISAQTSLFLATASADGQPYIQHRGGPAGFLRVLDAQTLAFVDFTGNRQYITMGNLSENPKAQLFLIDYAQRRRIKIWGTAQVVEGDADLVAALMPEGYKARPEQVILFKVAAWDVNCPQHIPQRFEASDVAEVLAARDAKILALEAELATLRAQQEPPTNVADDVPPAR</sequence>
<organism evidence="3 4">
    <name type="scientific">Cypionkella sinensis</name>
    <dbReference type="NCBI Taxonomy" id="1756043"/>
    <lineage>
        <taxon>Bacteria</taxon>
        <taxon>Pseudomonadati</taxon>
        <taxon>Pseudomonadota</taxon>
        <taxon>Alphaproteobacteria</taxon>
        <taxon>Rhodobacterales</taxon>
        <taxon>Paracoccaceae</taxon>
        <taxon>Cypionkella</taxon>
    </lineage>
</organism>
<dbReference type="EMBL" id="JBHRTO010000001">
    <property type="protein sequence ID" value="MFC3181528.1"/>
    <property type="molecule type" value="Genomic_DNA"/>
</dbReference>
<dbReference type="PANTHER" id="PTHR42815">
    <property type="entry name" value="FAD-BINDING, PUTATIVE (AFU_ORTHOLOGUE AFUA_6G07600)-RELATED"/>
    <property type="match status" value="1"/>
</dbReference>